<dbReference type="Pfam" id="PF00089">
    <property type="entry name" value="Trypsin"/>
    <property type="match status" value="2"/>
</dbReference>
<dbReference type="SUPFAM" id="SSF50494">
    <property type="entry name" value="Trypsin-like serine proteases"/>
    <property type="match status" value="1"/>
</dbReference>
<dbReference type="PROSITE" id="PS50240">
    <property type="entry name" value="TRYPSIN_DOM"/>
    <property type="match status" value="1"/>
</dbReference>
<feature type="domain" description="Peptidase S1" evidence="2">
    <location>
        <begin position="134"/>
        <end position="283"/>
    </location>
</feature>
<dbReference type="Pfam" id="PF00431">
    <property type="entry name" value="CUB"/>
    <property type="match status" value="1"/>
</dbReference>
<dbReference type="InterPro" id="IPR000859">
    <property type="entry name" value="CUB_dom"/>
</dbReference>
<dbReference type="SUPFAM" id="SSF49854">
    <property type="entry name" value="Spermadhesin, CUB domain"/>
    <property type="match status" value="1"/>
</dbReference>
<dbReference type="InterPro" id="IPR001254">
    <property type="entry name" value="Trypsin_dom"/>
</dbReference>
<sequence>MRWNQEIILGNSPVVLKSVGYPKSYKGLINCSFDMISSPNENITLSCSEFHVTGIGPKCIFGGLEVNMGSGGEEPEVICVPGYGHSKLKLSRRNKLRLRFYNKYFQNKGFYCQVQKVREPFKCRCGTKNVNRRIVGGKEVEENEYPWHIGITKIGSNRPFCGGALITDRHIATAGHCFNSINEIEVHKLFNVGAMNDYDITILTLDHPDEDFVGTICTITGWGRLSEVGPQPAILNEVDVPVITNAICKKSYDELTSRMICAGYDEGKLDACQGDSGGKSILT</sequence>
<dbReference type="GO" id="GO:0006508">
    <property type="term" value="P:proteolysis"/>
    <property type="evidence" value="ECO:0007669"/>
    <property type="project" value="InterPro"/>
</dbReference>
<accession>A0A7T8K1F4</accession>
<protein>
    <submittedName>
        <fullName evidence="3">Ovochymase1like</fullName>
    </submittedName>
</protein>
<organism evidence="3 4">
    <name type="scientific">Caligus rogercresseyi</name>
    <name type="common">Sea louse</name>
    <dbReference type="NCBI Taxonomy" id="217165"/>
    <lineage>
        <taxon>Eukaryota</taxon>
        <taxon>Metazoa</taxon>
        <taxon>Ecdysozoa</taxon>
        <taxon>Arthropoda</taxon>
        <taxon>Crustacea</taxon>
        <taxon>Multicrustacea</taxon>
        <taxon>Hexanauplia</taxon>
        <taxon>Copepoda</taxon>
        <taxon>Siphonostomatoida</taxon>
        <taxon>Caligidae</taxon>
        <taxon>Caligus</taxon>
    </lineage>
</organism>
<dbReference type="OrthoDB" id="9977936at2759"/>
<proteinExistence type="predicted"/>
<dbReference type="InterPro" id="IPR043504">
    <property type="entry name" value="Peptidase_S1_PA_chymotrypsin"/>
</dbReference>
<dbReference type="EMBL" id="CP045900">
    <property type="protein sequence ID" value="QQP42011.1"/>
    <property type="molecule type" value="Genomic_DNA"/>
</dbReference>
<evidence type="ECO:0000313" key="3">
    <source>
        <dbReference type="EMBL" id="QQP42011.1"/>
    </source>
</evidence>
<dbReference type="CDD" id="cd00190">
    <property type="entry name" value="Tryp_SPc"/>
    <property type="match status" value="1"/>
</dbReference>
<dbReference type="Gene3D" id="2.40.10.10">
    <property type="entry name" value="Trypsin-like serine proteases"/>
    <property type="match status" value="2"/>
</dbReference>
<dbReference type="InterPro" id="IPR009003">
    <property type="entry name" value="Peptidase_S1_PA"/>
</dbReference>
<name>A0A7T8K1F4_CALRO</name>
<evidence type="ECO:0000313" key="4">
    <source>
        <dbReference type="Proteomes" id="UP000595437"/>
    </source>
</evidence>
<dbReference type="Gene3D" id="2.60.120.290">
    <property type="entry name" value="Spermadhesin, CUB domain"/>
    <property type="match status" value="1"/>
</dbReference>
<dbReference type="SMART" id="SM00020">
    <property type="entry name" value="Tryp_SPc"/>
    <property type="match status" value="1"/>
</dbReference>
<reference evidence="4" key="1">
    <citation type="submission" date="2021-01" db="EMBL/GenBank/DDBJ databases">
        <title>Caligus Genome Assembly.</title>
        <authorList>
            <person name="Gallardo-Escarate C."/>
        </authorList>
    </citation>
    <scope>NUCLEOTIDE SEQUENCE [LARGE SCALE GENOMIC DNA]</scope>
</reference>
<gene>
    <name evidence="3" type="ORF">FKW44_016549</name>
</gene>
<evidence type="ECO:0000256" key="1">
    <source>
        <dbReference type="ARBA" id="ARBA00023157"/>
    </source>
</evidence>
<dbReference type="AlphaFoldDB" id="A0A7T8K1F4"/>
<keyword evidence="4" id="KW-1185">Reference proteome</keyword>
<dbReference type="PANTHER" id="PTHR24252">
    <property type="entry name" value="ACROSIN-RELATED"/>
    <property type="match status" value="1"/>
</dbReference>
<dbReference type="Proteomes" id="UP000595437">
    <property type="component" value="Chromosome 11"/>
</dbReference>
<dbReference type="PANTHER" id="PTHR24252:SF7">
    <property type="entry name" value="HYALIN"/>
    <property type="match status" value="1"/>
</dbReference>
<evidence type="ECO:0000259" key="2">
    <source>
        <dbReference type="PROSITE" id="PS50240"/>
    </source>
</evidence>
<keyword evidence="1" id="KW-1015">Disulfide bond</keyword>
<dbReference type="GO" id="GO:0004252">
    <property type="term" value="F:serine-type endopeptidase activity"/>
    <property type="evidence" value="ECO:0007669"/>
    <property type="project" value="InterPro"/>
</dbReference>
<dbReference type="InterPro" id="IPR001314">
    <property type="entry name" value="Peptidase_S1A"/>
</dbReference>
<dbReference type="PRINTS" id="PR00722">
    <property type="entry name" value="CHYMOTRYPSIN"/>
</dbReference>
<dbReference type="InterPro" id="IPR035914">
    <property type="entry name" value="Sperma_CUB_dom_sf"/>
</dbReference>